<reference evidence="2" key="1">
    <citation type="submission" date="2019-11" db="EMBL/GenBank/DDBJ databases">
        <authorList>
            <person name="Feng L."/>
        </authorList>
    </citation>
    <scope>NUCLEOTIDE SEQUENCE</scope>
    <source>
        <strain evidence="2">CnexileLFYP112</strain>
    </source>
</reference>
<gene>
    <name evidence="2" type="ORF">CNLFYP112_01850</name>
</gene>
<feature type="chain" id="PRO_5027019067" evidence="1">
    <location>
        <begin position="38"/>
        <end position="902"/>
    </location>
</feature>
<organism evidence="2">
    <name type="scientific">[Clostridium] nexile</name>
    <dbReference type="NCBI Taxonomy" id="29361"/>
    <lineage>
        <taxon>Bacteria</taxon>
        <taxon>Bacillati</taxon>
        <taxon>Bacillota</taxon>
        <taxon>Clostridia</taxon>
        <taxon>Lachnospirales</taxon>
        <taxon>Lachnospiraceae</taxon>
        <taxon>Tyzzerella</taxon>
    </lineage>
</organism>
<dbReference type="AlphaFoldDB" id="A0A6N2TYC6"/>
<proteinExistence type="predicted"/>
<name>A0A6N2TYC6_9FIRM</name>
<keyword evidence="1" id="KW-0732">Signal</keyword>
<feature type="signal peptide" evidence="1">
    <location>
        <begin position="1"/>
        <end position="37"/>
    </location>
</feature>
<accession>A0A6N2TYC6</accession>
<protein>
    <submittedName>
        <fullName evidence="2">Uncharacterized protein</fullName>
    </submittedName>
</protein>
<dbReference type="EMBL" id="CACRTG010000013">
    <property type="protein sequence ID" value="VYT11084.1"/>
    <property type="molecule type" value="Genomic_DNA"/>
</dbReference>
<evidence type="ECO:0000256" key="1">
    <source>
        <dbReference type="SAM" id="SignalP"/>
    </source>
</evidence>
<sequence>MSNNKGERGMWKNRNKIWLTIIVAFVCMFGSVGMAFAAETGTPVTTESMEIRTGEKVGLRTISAVDKAYVEKLQSEGKNVTYGTVALPATVLEKVNGTLEIGKSYTYNKKVYKVLNIPGEEIWKTTEDKIYFTGVLTGISGSGFNTRYAVRSYISVDGKVTYGNTLTQSPYTTAQDMISSEDVATSQKSWLAANVIDACDDAKKVTKETLTITSADLKNGKYTLEATSKIRNYKKVIVDSSVNSGEIILDNIRVRNLEVAADASCTITANNVSFDKISKVAGKSRTAGNLVLNLGAGSNVTELSASSNMTITGDLKIAKVTVDNKVENFVVNTPAEKLTVSENASGSKIEVNKMVEDAVLAGENSTISGTGKIDKVEDNGNNDVQVEVLSNSIVSVEVSGTNRMIVTLERATEKPLQKEDMMILCPGGTDMTIIKVETKDNRVYNVTTSVFAKDDTYTFSIELESGKIIQKEFNYKVDCPTVSNATVLRSEATRAEFDLFDVDEGGYVYVYIPGHTQVSKAADIPSAETVKKGYKQQIKTGFNKVMIRGLESGISYQLYYVLEAHDGRSSEVLGPIAISGSVQEDPNISKEYSIVSVGEKPKNTITIVLNKAPEEELTLDNFSFICPTDSEITIDEAQLKVSEDKTTYTIVIPDNYGHKDNQYTAKVTFQDGTVAKKTFTVEYTPPRITNQKVERISETEVRYSFTSDEDGVLYYGTYTWNDESNASWNNTPTGKEILSGAVASTKVQMHAGQNTVEFTYNGTDEDIFAFYVDEKGNYAGYTEHKEIPAYVPPVDPEEPKVEIESIVYNKEDTEWYYGTCLDITFSQNLDWYPGQNDIRFEVIKDGKLPSKASLTTYFINDDPSSVRVQFNYFTLRKGTYKIYMDVEINGEIHTVEKEFIID</sequence>
<evidence type="ECO:0000313" key="2">
    <source>
        <dbReference type="EMBL" id="VYT11084.1"/>
    </source>
</evidence>